<comment type="cofactor">
    <cofactor evidence="1">
        <name>FMN</name>
        <dbReference type="ChEBI" id="CHEBI:58210"/>
    </cofactor>
</comment>
<gene>
    <name evidence="7" type="ORF">HNQ39_000768</name>
</gene>
<dbReference type="GO" id="GO:0010181">
    <property type="term" value="F:FMN binding"/>
    <property type="evidence" value="ECO:0007669"/>
    <property type="project" value="InterPro"/>
</dbReference>
<dbReference type="InterPro" id="IPR001155">
    <property type="entry name" value="OxRdtase_FMN_N"/>
</dbReference>
<dbReference type="GO" id="GO:0003959">
    <property type="term" value="F:NADPH dehydrogenase activity"/>
    <property type="evidence" value="ECO:0007669"/>
    <property type="project" value="InterPro"/>
</dbReference>
<sequence length="347" mass="37569">MDTSLFSPLPLGGDFPALPNRVVMGPMTLNQASESGHITDWIVDWYERRAAGGTGTLIGAAVFVSQGGRGWANAVGIADDSYTDGWRRCVDVAHAHGALFGTQLFHGGAASSNKLLGQQPVSASDWTREGFDPARALTEGEIEQIIDDFAAGARRSIEAGCDFLELHGAHGYLLHQFWRQDVNKRTDKWGDPLAFPVAVTQAVRAAIGPQIPLLYRFSIHADAPDAPNAPVTPESLQAFLVALEAAGVDAWDISCWRESRRGYFGTETLLSDWVRQFSSKPRIVAGNILTPQEATDYINEGHAEAVALARALIVDSQWANKAQKGELPRPVLDDSWRVINQGTDPGA</sequence>
<dbReference type="RefSeq" id="WP_184192626.1">
    <property type="nucleotide sequence ID" value="NZ_JACHGW010000001.1"/>
</dbReference>
<reference evidence="7 8" key="1">
    <citation type="submission" date="2020-08" db="EMBL/GenBank/DDBJ databases">
        <title>Genomic Encyclopedia of Type Strains, Phase IV (KMG-IV): sequencing the most valuable type-strain genomes for metagenomic binning, comparative biology and taxonomic classification.</title>
        <authorList>
            <person name="Goeker M."/>
        </authorList>
    </citation>
    <scope>NUCLEOTIDE SEQUENCE [LARGE SCALE GENOMIC DNA]</scope>
    <source>
        <strain evidence="7 8">DSM 23562</strain>
    </source>
</reference>
<evidence type="ECO:0000256" key="4">
    <source>
        <dbReference type="ARBA" id="ARBA00022857"/>
    </source>
</evidence>
<dbReference type="AlphaFoldDB" id="A0A7W9W5G4"/>
<comment type="caution">
    <text evidence="7">The sequence shown here is derived from an EMBL/GenBank/DDBJ whole genome shotgun (WGS) entry which is preliminary data.</text>
</comment>
<dbReference type="EMBL" id="JACHGW010000001">
    <property type="protein sequence ID" value="MBB6049006.1"/>
    <property type="molecule type" value="Genomic_DNA"/>
</dbReference>
<name>A0A7W9W5G4_ARMRO</name>
<organism evidence="7 8">
    <name type="scientific">Armatimonas rosea</name>
    <dbReference type="NCBI Taxonomy" id="685828"/>
    <lineage>
        <taxon>Bacteria</taxon>
        <taxon>Bacillati</taxon>
        <taxon>Armatimonadota</taxon>
        <taxon>Armatimonadia</taxon>
        <taxon>Armatimonadales</taxon>
        <taxon>Armatimonadaceae</taxon>
        <taxon>Armatimonas</taxon>
    </lineage>
</organism>
<dbReference type="PANTHER" id="PTHR43303:SF4">
    <property type="entry name" value="NADPH DEHYDROGENASE C23G7.10C-RELATED"/>
    <property type="match status" value="1"/>
</dbReference>
<dbReference type="GO" id="GO:0050661">
    <property type="term" value="F:NADP binding"/>
    <property type="evidence" value="ECO:0007669"/>
    <property type="project" value="InterPro"/>
</dbReference>
<evidence type="ECO:0000256" key="1">
    <source>
        <dbReference type="ARBA" id="ARBA00001917"/>
    </source>
</evidence>
<keyword evidence="3" id="KW-0288">FMN</keyword>
<dbReference type="Gene3D" id="3.20.20.70">
    <property type="entry name" value="Aldolase class I"/>
    <property type="match status" value="1"/>
</dbReference>
<feature type="domain" description="NADH:flavin oxidoreductase/NADH oxidase N-terminal" evidence="6">
    <location>
        <begin position="4"/>
        <end position="325"/>
    </location>
</feature>
<keyword evidence="4" id="KW-0521">NADP</keyword>
<dbReference type="InterPro" id="IPR044152">
    <property type="entry name" value="YqjM-like"/>
</dbReference>
<dbReference type="InterPro" id="IPR013785">
    <property type="entry name" value="Aldolase_TIM"/>
</dbReference>
<evidence type="ECO:0000256" key="2">
    <source>
        <dbReference type="ARBA" id="ARBA00022630"/>
    </source>
</evidence>
<proteinExistence type="predicted"/>
<evidence type="ECO:0000313" key="7">
    <source>
        <dbReference type="EMBL" id="MBB6049006.1"/>
    </source>
</evidence>
<dbReference type="CDD" id="cd02803">
    <property type="entry name" value="OYE_like_FMN_family"/>
    <property type="match status" value="1"/>
</dbReference>
<dbReference type="SUPFAM" id="SSF51395">
    <property type="entry name" value="FMN-linked oxidoreductases"/>
    <property type="match status" value="1"/>
</dbReference>
<protein>
    <submittedName>
        <fullName evidence="7">2,4-dienoyl-CoA reductase-like NADH-dependent reductase (Old Yellow Enzyme family)</fullName>
    </submittedName>
</protein>
<keyword evidence="2" id="KW-0285">Flavoprotein</keyword>
<evidence type="ECO:0000256" key="3">
    <source>
        <dbReference type="ARBA" id="ARBA00022643"/>
    </source>
</evidence>
<accession>A0A7W9W5G4</accession>
<evidence type="ECO:0000313" key="8">
    <source>
        <dbReference type="Proteomes" id="UP000520814"/>
    </source>
</evidence>
<evidence type="ECO:0000259" key="6">
    <source>
        <dbReference type="Pfam" id="PF00724"/>
    </source>
</evidence>
<evidence type="ECO:0000256" key="5">
    <source>
        <dbReference type="ARBA" id="ARBA00023002"/>
    </source>
</evidence>
<dbReference type="Proteomes" id="UP000520814">
    <property type="component" value="Unassembled WGS sequence"/>
</dbReference>
<dbReference type="PANTHER" id="PTHR43303">
    <property type="entry name" value="NADPH DEHYDROGENASE C23G7.10C-RELATED"/>
    <property type="match status" value="1"/>
</dbReference>
<dbReference type="Pfam" id="PF00724">
    <property type="entry name" value="Oxidored_FMN"/>
    <property type="match status" value="1"/>
</dbReference>
<keyword evidence="5" id="KW-0560">Oxidoreductase</keyword>
<keyword evidence="8" id="KW-1185">Reference proteome</keyword>